<accession>A0A101M052</accession>
<organism evidence="2">
    <name type="scientific">Picea glauca</name>
    <name type="common">White spruce</name>
    <name type="synonym">Pinus glauca</name>
    <dbReference type="NCBI Taxonomy" id="3330"/>
    <lineage>
        <taxon>Eukaryota</taxon>
        <taxon>Viridiplantae</taxon>
        <taxon>Streptophyta</taxon>
        <taxon>Embryophyta</taxon>
        <taxon>Tracheophyta</taxon>
        <taxon>Spermatophyta</taxon>
        <taxon>Pinopsida</taxon>
        <taxon>Pinidae</taxon>
        <taxon>Conifers I</taxon>
        <taxon>Pinales</taxon>
        <taxon>Pinaceae</taxon>
        <taxon>Picea</taxon>
    </lineage>
</organism>
<name>A0A101M052_PICGL</name>
<geneLocation type="mitochondrion" evidence="2"/>
<comment type="caution">
    <text evidence="2">The sequence shown here is derived from an EMBL/GenBank/DDBJ whole genome shotgun (WGS) entry which is preliminary data.</text>
</comment>
<feature type="transmembrane region" description="Helical" evidence="1">
    <location>
        <begin position="12"/>
        <end position="34"/>
    </location>
</feature>
<keyword evidence="1" id="KW-0812">Transmembrane</keyword>
<evidence type="ECO:0000313" key="2">
    <source>
        <dbReference type="EMBL" id="KUM48584.1"/>
    </source>
</evidence>
<keyword evidence="1" id="KW-1133">Transmembrane helix</keyword>
<dbReference type="EMBL" id="LKAM01000005">
    <property type="protein sequence ID" value="KUM48584.1"/>
    <property type="molecule type" value="Genomic_DNA"/>
</dbReference>
<keyword evidence="2" id="KW-0496">Mitochondrion</keyword>
<keyword evidence="1" id="KW-0472">Membrane</keyword>
<sequence>MEIHWRLSCQSMAFLWLVTGNLSVLSIPSILSLFFPASHLIILFPLWLFRIQYYPSLLVEPLKLLMNGSTLPYPPIFVYHRARAVRGRSCCVAAKRRVGSLTGACMDRGRDPLCIGK</sequence>
<dbReference type="AlphaFoldDB" id="A0A101M052"/>
<gene>
    <name evidence="2" type="ORF">ABT39_MTgene4599</name>
</gene>
<evidence type="ECO:0000256" key="1">
    <source>
        <dbReference type="SAM" id="Phobius"/>
    </source>
</evidence>
<reference evidence="2" key="1">
    <citation type="journal article" date="2015" name="Genome Biol. Evol.">
        <title>Organellar Genomes of White Spruce (Picea glauca): Assembly and Annotation.</title>
        <authorList>
            <person name="Jackman S.D."/>
            <person name="Warren R.L."/>
            <person name="Gibb E.A."/>
            <person name="Vandervalk B.P."/>
            <person name="Mohamadi H."/>
            <person name="Chu J."/>
            <person name="Raymond A."/>
            <person name="Pleasance S."/>
            <person name="Coope R."/>
            <person name="Wildung M.R."/>
            <person name="Ritland C.E."/>
            <person name="Bousquet J."/>
            <person name="Jones S.J."/>
            <person name="Bohlmann J."/>
            <person name="Birol I."/>
        </authorList>
    </citation>
    <scope>NUCLEOTIDE SEQUENCE [LARGE SCALE GENOMIC DNA]</scope>
    <source>
        <tissue evidence="2">Flushing bud</tissue>
    </source>
</reference>
<proteinExistence type="predicted"/>
<protein>
    <submittedName>
        <fullName evidence="2">Uncharacterized protein</fullName>
    </submittedName>
</protein>